<evidence type="ECO:0008006" key="3">
    <source>
        <dbReference type="Google" id="ProtNLM"/>
    </source>
</evidence>
<reference evidence="1 2" key="1">
    <citation type="submission" date="2011-02" db="EMBL/GenBank/DDBJ databases">
        <authorList>
            <person name="Weinstock G."/>
            <person name="Sodergren E."/>
            <person name="Clifton S."/>
            <person name="Fulton L."/>
            <person name="Fulton B."/>
            <person name="Courtney L."/>
            <person name="Fronick C."/>
            <person name="Harrison M."/>
            <person name="Strong C."/>
            <person name="Farmer C."/>
            <person name="Delahaunty K."/>
            <person name="Markovic C."/>
            <person name="Hall O."/>
            <person name="Minx P."/>
            <person name="Tomlinson C."/>
            <person name="Mitreva M."/>
            <person name="Hou S."/>
            <person name="Chen J."/>
            <person name="Wollam A."/>
            <person name="Pepin K.H."/>
            <person name="Johnson M."/>
            <person name="Bhonagiri V."/>
            <person name="Zhang X."/>
            <person name="Suruliraj S."/>
            <person name="Warren W."/>
            <person name="Chinwalla A."/>
            <person name="Mardis E.R."/>
            <person name="Wilson R.K."/>
        </authorList>
    </citation>
    <scope>NUCLEOTIDE SEQUENCE [LARGE SCALE GENOMIC DNA]</scope>
    <source>
        <strain evidence="1 2">YIT 12057</strain>
    </source>
</reference>
<dbReference type="eggNOG" id="COG0204">
    <property type="taxonomic scope" value="Bacteria"/>
</dbReference>
<accession>F3PX39</accession>
<dbReference type="GO" id="GO:0019698">
    <property type="term" value="P:D-galacturonate catabolic process"/>
    <property type="evidence" value="ECO:0007669"/>
    <property type="project" value="TreeGrafter"/>
</dbReference>
<dbReference type="EMBL" id="AFBN01000096">
    <property type="protein sequence ID" value="EGF52118.1"/>
    <property type="molecule type" value="Genomic_DNA"/>
</dbReference>
<dbReference type="RefSeq" id="WP_009126546.1">
    <property type="nucleotide sequence ID" value="NZ_GL882689.1"/>
</dbReference>
<keyword evidence="2" id="KW-1185">Reference proteome</keyword>
<evidence type="ECO:0000313" key="2">
    <source>
        <dbReference type="Proteomes" id="UP000003416"/>
    </source>
</evidence>
<dbReference type="AlphaFoldDB" id="F3PX39"/>
<proteinExistence type="predicted"/>
<name>F3PX39_9BACE</name>
<dbReference type="STRING" id="763034.HMPREF9446_03327"/>
<sequence length="384" mass="44436">MNVNVEFDEIRPYHDEELPQIYEELIADPAFRQVVAAVIPGVPFDMIARKMRACKSKLEFQQAFCYDLLWKIAKDAANGLSLDHTALKDKKAAYTYISNHRDIILDSGFLSILLIDQGMDTVEIAIGDNLLIYPWIKKLVRVNKSFIVQRGLPMRQMLESSARMSRYMHYTIAQKKQSIWIAQREGRAKDSNDLTQDSILKMLAIGGEGDIVDRLMEMNIAPLAISYEYDPCDFLKAWEFQLKRDMPDYKKTTADDLRSMQIGLFGFKGSVHFQTGACINDELERMDRSLPKPELFSRISAMIDRRIHSNYRIYPNNYVACDLLEGNENFSCHYTADDKQRFLAYLEQQLARIEIPDKDMDFLREKILLMYANPLKNYLAATNS</sequence>
<dbReference type="PANTHER" id="PTHR30068:SF3">
    <property type="entry name" value="PHOSPHOLIPID_GLYCEROL ACYLTRANSFERASE DOMAIN-CONTAINING PROTEIN"/>
    <property type="match status" value="1"/>
</dbReference>
<gene>
    <name evidence="1" type="ORF">HMPREF9446_03327</name>
</gene>
<dbReference type="GeneID" id="86050720"/>
<dbReference type="HOGENOM" id="CLU_061982_0_0_10"/>
<evidence type="ECO:0000313" key="1">
    <source>
        <dbReference type="EMBL" id="EGF52118.1"/>
    </source>
</evidence>
<protein>
    <recommendedName>
        <fullName evidence="3">Acyltransferase</fullName>
    </recommendedName>
</protein>
<dbReference type="Proteomes" id="UP000003416">
    <property type="component" value="Unassembled WGS sequence"/>
</dbReference>
<dbReference type="PANTHER" id="PTHR30068">
    <property type="entry name" value="URONATE ISOMERASE"/>
    <property type="match status" value="1"/>
</dbReference>
<organism evidence="1 2">
    <name type="scientific">Bacteroides fluxus YIT 12057</name>
    <dbReference type="NCBI Taxonomy" id="763034"/>
    <lineage>
        <taxon>Bacteria</taxon>
        <taxon>Pseudomonadati</taxon>
        <taxon>Bacteroidota</taxon>
        <taxon>Bacteroidia</taxon>
        <taxon>Bacteroidales</taxon>
        <taxon>Bacteroidaceae</taxon>
        <taxon>Bacteroides</taxon>
    </lineage>
</organism>
<dbReference type="GO" id="GO:0042840">
    <property type="term" value="P:D-glucuronate catabolic process"/>
    <property type="evidence" value="ECO:0007669"/>
    <property type="project" value="TreeGrafter"/>
</dbReference>
<comment type="caution">
    <text evidence="1">The sequence shown here is derived from an EMBL/GenBank/DDBJ whole genome shotgun (WGS) entry which is preliminary data.</text>
</comment>